<dbReference type="HOGENOM" id="CLU_3200994_0_0_6"/>
<keyword evidence="1" id="KW-0472">Membrane</keyword>
<sequence>MSAHCFYCKLVSGLSSLQGISLDYLFYLLFHVGYIYIADFIMMRL</sequence>
<gene>
    <name evidence="2" type="ordered locus">KPK_4752</name>
</gene>
<keyword evidence="1" id="KW-0812">Transmembrane</keyword>
<feature type="transmembrane region" description="Helical" evidence="1">
    <location>
        <begin position="24"/>
        <end position="42"/>
    </location>
</feature>
<dbReference type="Proteomes" id="UP000001734">
    <property type="component" value="Chromosome"/>
</dbReference>
<dbReference type="KEGG" id="kpe:KPK_4752"/>
<dbReference type="EMBL" id="CP000964">
    <property type="protein sequence ID" value="ACI09506.1"/>
    <property type="molecule type" value="Genomic_DNA"/>
</dbReference>
<dbReference type="BioCyc" id="KPNE507522:GI0B-4733-MONOMER"/>
<proteinExistence type="predicted"/>
<keyword evidence="1" id="KW-1133">Transmembrane helix</keyword>
<evidence type="ECO:0000313" key="3">
    <source>
        <dbReference type="Proteomes" id="UP000001734"/>
    </source>
</evidence>
<dbReference type="AlphaFoldDB" id="B5Y252"/>
<organism evidence="2 3">
    <name type="scientific">Klebsiella variicola (strain 342)</name>
    <name type="common">Klebsiella pneumoniae</name>
    <dbReference type="NCBI Taxonomy" id="507522"/>
    <lineage>
        <taxon>Bacteria</taxon>
        <taxon>Pseudomonadati</taxon>
        <taxon>Pseudomonadota</taxon>
        <taxon>Gammaproteobacteria</taxon>
        <taxon>Enterobacterales</taxon>
        <taxon>Enterobacteriaceae</taxon>
        <taxon>Klebsiella/Raoultella group</taxon>
        <taxon>Klebsiella</taxon>
        <taxon>Klebsiella pneumoniae complex</taxon>
    </lineage>
</organism>
<accession>B5Y252</accession>
<evidence type="ECO:0000313" key="2">
    <source>
        <dbReference type="EMBL" id="ACI09506.1"/>
    </source>
</evidence>
<reference evidence="2 3" key="1">
    <citation type="journal article" date="2008" name="PLoS Genet.">
        <title>Complete genome sequence of the N2-fixing broad host range endophyte Klebsiella pneumoniae 342 and virulence predictions verified in mice.</title>
        <authorList>
            <person name="Fouts D.E."/>
            <person name="Tyler H.L."/>
            <person name="DeBoy R.T."/>
            <person name="Daugherty S."/>
            <person name="Ren Q."/>
            <person name="Badger J.H."/>
            <person name="Durkin A.S."/>
            <person name="Huot H."/>
            <person name="Shrivastava S."/>
            <person name="Kothari S."/>
            <person name="Dodson R.J."/>
            <person name="Mohamoud Y."/>
            <person name="Khouri H."/>
            <person name="Roesch L.F."/>
            <person name="Krogfelt K.A."/>
            <person name="Struve C."/>
            <person name="Triplett E.W."/>
            <person name="Methe B.A."/>
        </authorList>
    </citation>
    <scope>NUCLEOTIDE SEQUENCE [LARGE SCALE GENOMIC DNA]</scope>
    <source>
        <strain evidence="2 3">342</strain>
    </source>
</reference>
<evidence type="ECO:0000256" key="1">
    <source>
        <dbReference type="SAM" id="Phobius"/>
    </source>
</evidence>
<name>B5Y252_KLEV3</name>
<protein>
    <submittedName>
        <fullName evidence="2">Uncharacterized protein</fullName>
    </submittedName>
</protein>